<accession>A0A1Q5U7Z9</accession>
<evidence type="ECO:0000313" key="2">
    <source>
        <dbReference type="Proteomes" id="UP000186955"/>
    </source>
</evidence>
<evidence type="ECO:0000313" key="1">
    <source>
        <dbReference type="EMBL" id="OKP08617.1"/>
    </source>
</evidence>
<sequence>MGRQKYTEKSTIRANTVYHEIPQKMILGRATYVVSNFQFTQRPIYLSPGLIMKATFGTRLLVNAADQDKPCFIRLGNEKEGSEDPVDLIENIFGPHWQRLMDNNVGPRRQFKILEEAIVHQFGCQGQNVFRTETVVDCHFGTEGSKSDSSTTIKILLELGWQEIDITLKDHYERNREKLIETCMDCIAGS</sequence>
<organism evidence="1 2">
    <name type="scientific">Penicillium subrubescens</name>
    <dbReference type="NCBI Taxonomy" id="1316194"/>
    <lineage>
        <taxon>Eukaryota</taxon>
        <taxon>Fungi</taxon>
        <taxon>Dikarya</taxon>
        <taxon>Ascomycota</taxon>
        <taxon>Pezizomycotina</taxon>
        <taxon>Eurotiomycetes</taxon>
        <taxon>Eurotiomycetidae</taxon>
        <taxon>Eurotiales</taxon>
        <taxon>Aspergillaceae</taxon>
        <taxon>Penicillium</taxon>
    </lineage>
</organism>
<dbReference type="EMBL" id="MNBE01000566">
    <property type="protein sequence ID" value="OKP08617.1"/>
    <property type="molecule type" value="Genomic_DNA"/>
</dbReference>
<dbReference type="AlphaFoldDB" id="A0A1Q5U7Z9"/>
<comment type="caution">
    <text evidence="1">The sequence shown here is derived from an EMBL/GenBank/DDBJ whole genome shotgun (WGS) entry which is preliminary data.</text>
</comment>
<name>A0A1Q5U7Z9_9EURO</name>
<gene>
    <name evidence="1" type="ORF">PENSUB_5530</name>
</gene>
<keyword evidence="2" id="KW-1185">Reference proteome</keyword>
<proteinExistence type="predicted"/>
<reference evidence="1 2" key="1">
    <citation type="submission" date="2016-10" db="EMBL/GenBank/DDBJ databases">
        <title>Genome sequence of the ascomycete fungus Penicillium subrubescens.</title>
        <authorList>
            <person name="De Vries R.P."/>
            <person name="Peng M."/>
            <person name="Dilokpimol A."/>
            <person name="Hilden K."/>
            <person name="Makela M.R."/>
            <person name="Grigoriev I."/>
            <person name="Riley R."/>
            <person name="Granchi Z."/>
        </authorList>
    </citation>
    <scope>NUCLEOTIDE SEQUENCE [LARGE SCALE GENOMIC DNA]</scope>
    <source>
        <strain evidence="1 2">CBS 132785</strain>
    </source>
</reference>
<protein>
    <submittedName>
        <fullName evidence="1">Uncharacterized protein</fullName>
    </submittedName>
</protein>
<dbReference type="Proteomes" id="UP000186955">
    <property type="component" value="Unassembled WGS sequence"/>
</dbReference>